<dbReference type="Pfam" id="PF01812">
    <property type="entry name" value="5-FTHF_cyc-lig"/>
    <property type="match status" value="1"/>
</dbReference>
<evidence type="ECO:0000256" key="2">
    <source>
        <dbReference type="ARBA" id="ARBA00022741"/>
    </source>
</evidence>
<dbReference type="RefSeq" id="WP_220728042.1">
    <property type="nucleotide sequence ID" value="NZ_BPLM01000004.1"/>
</dbReference>
<evidence type="ECO:0000313" key="6">
    <source>
        <dbReference type="Proteomes" id="UP001522905"/>
    </source>
</evidence>
<dbReference type="InterPro" id="IPR037171">
    <property type="entry name" value="NagB/RpiA_transferase-like"/>
</dbReference>
<keyword evidence="5" id="KW-0436">Ligase</keyword>
<keyword evidence="4" id="KW-0479">Metal-binding</keyword>
<keyword evidence="2 4" id="KW-0547">Nucleotide-binding</keyword>
<dbReference type="InterPro" id="IPR002698">
    <property type="entry name" value="FTHF_cligase"/>
</dbReference>
<proteinExistence type="inferred from homology"/>
<dbReference type="NCBIfam" id="TIGR02727">
    <property type="entry name" value="MTHFS_bact"/>
    <property type="match status" value="1"/>
</dbReference>
<name>A0ABT0I043_9LACO</name>
<comment type="catalytic activity">
    <reaction evidence="4">
        <text>(6S)-5-formyl-5,6,7,8-tetrahydrofolate + ATP = (6R)-5,10-methenyltetrahydrofolate + ADP + phosphate</text>
        <dbReference type="Rhea" id="RHEA:10488"/>
        <dbReference type="ChEBI" id="CHEBI:30616"/>
        <dbReference type="ChEBI" id="CHEBI:43474"/>
        <dbReference type="ChEBI" id="CHEBI:57455"/>
        <dbReference type="ChEBI" id="CHEBI:57457"/>
        <dbReference type="ChEBI" id="CHEBI:456216"/>
        <dbReference type="EC" id="6.3.3.2"/>
    </reaction>
</comment>
<comment type="similarity">
    <text evidence="1 4">Belongs to the 5-formyltetrahydrofolate cyclo-ligase family.</text>
</comment>
<dbReference type="Proteomes" id="UP001522905">
    <property type="component" value="Unassembled WGS sequence"/>
</dbReference>
<organism evidence="5 6">
    <name type="scientific">Apilactobacillus xinyiensis</name>
    <dbReference type="NCBI Taxonomy" id="2841032"/>
    <lineage>
        <taxon>Bacteria</taxon>
        <taxon>Bacillati</taxon>
        <taxon>Bacillota</taxon>
        <taxon>Bacilli</taxon>
        <taxon>Lactobacillales</taxon>
        <taxon>Lactobacillaceae</taxon>
        <taxon>Apilactobacillus</taxon>
    </lineage>
</organism>
<dbReference type="PANTHER" id="PTHR23407">
    <property type="entry name" value="ATPASE INHIBITOR/5-FORMYLTETRAHYDROFOLATE CYCLO-LIGASE"/>
    <property type="match status" value="1"/>
</dbReference>
<dbReference type="SUPFAM" id="SSF100950">
    <property type="entry name" value="NagB/RpiA/CoA transferase-like"/>
    <property type="match status" value="1"/>
</dbReference>
<protein>
    <recommendedName>
        <fullName evidence="4">5-formyltetrahydrofolate cyclo-ligase</fullName>
        <ecNumber evidence="4">6.3.3.2</ecNumber>
    </recommendedName>
</protein>
<dbReference type="PIRSF" id="PIRSF006806">
    <property type="entry name" value="FTHF_cligase"/>
    <property type="match status" value="1"/>
</dbReference>
<comment type="caution">
    <text evidence="5">The sequence shown here is derived from an EMBL/GenBank/DDBJ whole genome shotgun (WGS) entry which is preliminary data.</text>
</comment>
<dbReference type="PANTHER" id="PTHR23407:SF1">
    <property type="entry name" value="5-FORMYLTETRAHYDROFOLATE CYCLO-LIGASE"/>
    <property type="match status" value="1"/>
</dbReference>
<keyword evidence="6" id="KW-1185">Reference proteome</keyword>
<comment type="cofactor">
    <cofactor evidence="4">
        <name>Mg(2+)</name>
        <dbReference type="ChEBI" id="CHEBI:18420"/>
    </cofactor>
</comment>
<keyword evidence="4" id="KW-0460">Magnesium</keyword>
<accession>A0ABT0I043</accession>
<gene>
    <name evidence="5" type="ORF">LNP07_01490</name>
</gene>
<dbReference type="EMBL" id="JAJIAO010000001">
    <property type="protein sequence ID" value="MCK8624198.1"/>
    <property type="molecule type" value="Genomic_DNA"/>
</dbReference>
<evidence type="ECO:0000256" key="3">
    <source>
        <dbReference type="ARBA" id="ARBA00022840"/>
    </source>
</evidence>
<sequence>MDKKQFRKTFLDKLNVLNISKKDCSSLYKKLFESKEFNFASTIAVTLNSKIEINTLPIIHKCWKMGKKVVIPKTFPNRKMFFYIYNENTKLVKSKFGILEPINSQMVLKDEIDLMIVPGLCFDKLNHYRLGFGGGYYDRFLSDYNGYTISLATKHQLLETPEWVVDDFDKQINKIIY</sequence>
<evidence type="ECO:0000256" key="4">
    <source>
        <dbReference type="RuleBase" id="RU361279"/>
    </source>
</evidence>
<reference evidence="5 6" key="1">
    <citation type="submission" date="2021-11" db="EMBL/GenBank/DDBJ databases">
        <title>Comparative genomics of bee honey and flower isolates.</title>
        <authorList>
            <person name="Bechtner J.D."/>
            <person name="Gallus M.K."/>
            <person name="Ehrmann M."/>
        </authorList>
    </citation>
    <scope>NUCLEOTIDE SEQUENCE [LARGE SCALE GENOMIC DNA]</scope>
    <source>
        <strain evidence="5 6">M161</strain>
    </source>
</reference>
<dbReference type="GO" id="GO:0030272">
    <property type="term" value="F:5-formyltetrahydrofolate cyclo-ligase activity"/>
    <property type="evidence" value="ECO:0007669"/>
    <property type="project" value="UniProtKB-EC"/>
</dbReference>
<evidence type="ECO:0000256" key="1">
    <source>
        <dbReference type="ARBA" id="ARBA00010638"/>
    </source>
</evidence>
<keyword evidence="3 4" id="KW-0067">ATP-binding</keyword>
<dbReference type="EC" id="6.3.3.2" evidence="4"/>
<dbReference type="InterPro" id="IPR024185">
    <property type="entry name" value="FTHF_cligase-like_sf"/>
</dbReference>
<evidence type="ECO:0000313" key="5">
    <source>
        <dbReference type="EMBL" id="MCK8624198.1"/>
    </source>
</evidence>
<dbReference type="Gene3D" id="3.40.50.10420">
    <property type="entry name" value="NagB/RpiA/CoA transferase-like"/>
    <property type="match status" value="1"/>
</dbReference>